<gene>
    <name evidence="11" type="ordered locus">Aboo_0325</name>
</gene>
<dbReference type="InterPro" id="IPR006153">
    <property type="entry name" value="Cation/H_exchanger_TM"/>
</dbReference>
<dbReference type="KEGG" id="abi:Aboo_0325"/>
<dbReference type="eggNOG" id="arCOG01954">
    <property type="taxonomic scope" value="Archaea"/>
</dbReference>
<evidence type="ECO:0000256" key="4">
    <source>
        <dbReference type="ARBA" id="ARBA00022692"/>
    </source>
</evidence>
<evidence type="ECO:0000256" key="9">
    <source>
        <dbReference type="ARBA" id="ARBA00023201"/>
    </source>
</evidence>
<dbReference type="RefSeq" id="WP_008084452.1">
    <property type="nucleotide sequence ID" value="NC_013926.1"/>
</dbReference>
<dbReference type="GO" id="GO:1902600">
    <property type="term" value="P:proton transmembrane transport"/>
    <property type="evidence" value="ECO:0007669"/>
    <property type="project" value="InterPro"/>
</dbReference>
<accession>B5IDR0</accession>
<dbReference type="Pfam" id="PF00999">
    <property type="entry name" value="Na_H_Exchanger"/>
    <property type="match status" value="1"/>
</dbReference>
<sequence length="398" mass="43385">MLIELALALILAKLVDELFIRKNQPPVIGEIVIGILFAGIAFLLPESIIVGDHSFPVTFDIKHPAFDFFAETGILLLLFLSGMETNLNQLKKSSKAGLLTGTFGVLVTFLFVFLFLFFPMHFGLQQSIVVATIFTATSVGVTVRTLMELGLLNTRVGNTILTAAVADDIFGIILITVLLSTGDLLALAIGLFIFFLGIYIVYKFDLMEKVLEITDKNLHAQYSIISISLGLMFLFAYFADLANIATITGAFFVGLFIGQSRTVRKIIGPLKMIGYALFIPIFFVKVGTLVDFQHLGYFNLWLLAIIPIVFAGKIFGCFLGSKIGGLQIKESFVVGVGMVPEMEVALIIATLVYASGIFLETIGVQIITTTILYVIISSIAVPLILKFLYGGKKYGSVA</sequence>
<evidence type="ECO:0000313" key="11">
    <source>
        <dbReference type="EMBL" id="ADD08136.1"/>
    </source>
</evidence>
<protein>
    <submittedName>
        <fullName evidence="11">Sodium/hydrogen exchanger</fullName>
    </submittedName>
</protein>
<evidence type="ECO:0000256" key="7">
    <source>
        <dbReference type="ARBA" id="ARBA00023065"/>
    </source>
</evidence>
<dbReference type="PANTHER" id="PTHR43562">
    <property type="entry name" value="NAPA-TYPE SODIUM/HYDROGEN ANTIPORTER"/>
    <property type="match status" value="1"/>
</dbReference>
<dbReference type="Gene3D" id="1.20.1530.20">
    <property type="match status" value="1"/>
</dbReference>
<evidence type="ECO:0000256" key="6">
    <source>
        <dbReference type="ARBA" id="ARBA00023053"/>
    </source>
</evidence>
<keyword evidence="5" id="KW-1133">Transmembrane helix</keyword>
<keyword evidence="8" id="KW-0472">Membrane</keyword>
<feature type="domain" description="Cation/H+ exchanger transmembrane" evidence="10">
    <location>
        <begin position="9"/>
        <end position="387"/>
    </location>
</feature>
<keyword evidence="6" id="KW-0915">Sodium</keyword>
<evidence type="ECO:0000256" key="3">
    <source>
        <dbReference type="ARBA" id="ARBA00022449"/>
    </source>
</evidence>
<dbReference type="Proteomes" id="UP000001400">
    <property type="component" value="Chromosome"/>
</dbReference>
<dbReference type="InterPro" id="IPR038770">
    <property type="entry name" value="Na+/solute_symporter_sf"/>
</dbReference>
<keyword evidence="4" id="KW-0812">Transmembrane</keyword>
<dbReference type="STRING" id="439481.Aboo_0325"/>
<dbReference type="OrthoDB" id="12029at2157"/>
<evidence type="ECO:0000256" key="2">
    <source>
        <dbReference type="ARBA" id="ARBA00022448"/>
    </source>
</evidence>
<dbReference type="GO" id="GO:0015297">
    <property type="term" value="F:antiporter activity"/>
    <property type="evidence" value="ECO:0007669"/>
    <property type="project" value="UniProtKB-KW"/>
</dbReference>
<evidence type="ECO:0000256" key="8">
    <source>
        <dbReference type="ARBA" id="ARBA00023136"/>
    </source>
</evidence>
<dbReference type="GeneID" id="8827267"/>
<dbReference type="AlphaFoldDB" id="B5IDR0"/>
<dbReference type="GO" id="GO:0016020">
    <property type="term" value="C:membrane"/>
    <property type="evidence" value="ECO:0007669"/>
    <property type="project" value="UniProtKB-SubCell"/>
</dbReference>
<dbReference type="EMBL" id="CP001941">
    <property type="protein sequence ID" value="ADD08136.1"/>
    <property type="molecule type" value="Genomic_DNA"/>
</dbReference>
<evidence type="ECO:0000259" key="10">
    <source>
        <dbReference type="Pfam" id="PF00999"/>
    </source>
</evidence>
<dbReference type="HOGENOM" id="CLU_005126_7_1_2"/>
<evidence type="ECO:0000313" key="12">
    <source>
        <dbReference type="Proteomes" id="UP000001400"/>
    </source>
</evidence>
<keyword evidence="7" id="KW-0406">Ion transport</keyword>
<dbReference type="PANTHER" id="PTHR43562:SF3">
    <property type="entry name" value="SODIUM ION_PROTON EXCHANGER (EUROFUNG)"/>
    <property type="match status" value="1"/>
</dbReference>
<evidence type="ECO:0000256" key="5">
    <source>
        <dbReference type="ARBA" id="ARBA00022989"/>
    </source>
</evidence>
<keyword evidence="12" id="KW-1185">Reference proteome</keyword>
<comment type="subcellular location">
    <subcellularLocation>
        <location evidence="1">Membrane</location>
        <topology evidence="1">Multi-pass membrane protein</topology>
    </subcellularLocation>
</comment>
<name>B5IDR0_ACIB4</name>
<reference evidence="11" key="1">
    <citation type="submission" date="2010-02" db="EMBL/GenBank/DDBJ databases">
        <title>Complete sequence of Aciduliprofundum boonei T469.</title>
        <authorList>
            <consortium name="US DOE Joint Genome Institute"/>
            <person name="Lucas S."/>
            <person name="Copeland A."/>
            <person name="Lapidus A."/>
            <person name="Cheng J.-F."/>
            <person name="Bruce D."/>
            <person name="Goodwin L."/>
            <person name="Pitluck S."/>
            <person name="Saunders E."/>
            <person name="Detter J.C."/>
            <person name="Han C."/>
            <person name="Tapia R."/>
            <person name="Land M."/>
            <person name="Hauser L."/>
            <person name="Kyrpides N."/>
            <person name="Mikhailova N."/>
            <person name="Flores G."/>
            <person name="Reysenbach A.-L."/>
            <person name="Woyke T."/>
        </authorList>
    </citation>
    <scope>NUCLEOTIDE SEQUENCE</scope>
    <source>
        <strain evidence="11">T469</strain>
    </source>
</reference>
<evidence type="ECO:0000256" key="1">
    <source>
        <dbReference type="ARBA" id="ARBA00004141"/>
    </source>
</evidence>
<organism evidence="11 12">
    <name type="scientific">Aciduliprofundum boonei (strain DSM 19572 / T469)</name>
    <dbReference type="NCBI Taxonomy" id="439481"/>
    <lineage>
        <taxon>Archaea</taxon>
        <taxon>Methanobacteriati</taxon>
        <taxon>Thermoplasmatota</taxon>
        <taxon>DHVE2 group</taxon>
        <taxon>Candidatus Aciduliprofundum</taxon>
    </lineage>
</organism>
<proteinExistence type="predicted"/>
<keyword evidence="2" id="KW-0813">Transport</keyword>
<keyword evidence="9" id="KW-0739">Sodium transport</keyword>
<keyword evidence="3" id="KW-0050">Antiport</keyword>
<dbReference type="GO" id="GO:0006814">
    <property type="term" value="P:sodium ion transport"/>
    <property type="evidence" value="ECO:0007669"/>
    <property type="project" value="UniProtKB-KW"/>
</dbReference>